<name>A0A5K7YVD4_9BACT</name>
<evidence type="ECO:0000256" key="1">
    <source>
        <dbReference type="ARBA" id="ARBA00010231"/>
    </source>
</evidence>
<sequence length="707" mass="78086">MDKYQTLIEKAKKGFGTLDLPDSFKTDALERLGVWLTDDMFADYVPQIDHLIASGQWDFLLDSFYQVIPFGTGGRRGLVGVGPNRINPWTIQASAQGHSQYLIKAHGASARSRGLVLAYDVRRFTDTGRYAPDRPNPVEDLDCRQLAEAAARVYAANGIKVFLFEGTRSTPELSFAIRHLNAVSGCMFSASHNLPTDNGKKVYDQYGGQLVPPHDQDLVDEVTGNVSAIRTMNLDAAREKGLLESIGSRVDAAYHAAVAGLQLSDARGVKLLYSPLHGTGLTSVYPVLKAMGFDIHLDPATANPSGAFEHVTFNIPNPEVIQSFDTALPNADAIGADVIMSTDPDADRIGIMVRHDGAWKFLNGNEIGIVLTEYAIDQYRKKGRLTPNNVIIKTEVTASLIDTIAAENGIDCIGDLLVGFKYIGERMNRLEAEGRQDDFILGTEESHGFLMGNYARDKDAAGAAVWLAELASLLKADGRTLVDYLDRIYAKYGYCHNFLTEIRLLGARGIGRIRKIMDHLRENEIRAVGDFAVSEKIDRWQGEPQPHLSRTDTSSRNVLILKLADLPGTRSIRITVRPSGTEPKFKIYIEVLGRPFDLSAIEGAKASLVDVQKRIERAFMADCYAILNVDFPERGFLLFWQLPLDDKLKYFEIEEQIAGLKHVADAGERKQQLDGLLAFLGANPVQKVDRAFDARYGTGMLAYLGLE</sequence>
<keyword evidence="3" id="KW-0479">Metal-binding</keyword>
<keyword evidence="10" id="KW-1185">Reference proteome</keyword>
<feature type="domain" description="Alpha-D-phosphohexomutase alpha/beta/alpha" evidence="6">
    <location>
        <begin position="143"/>
        <end position="223"/>
    </location>
</feature>
<evidence type="ECO:0000256" key="2">
    <source>
        <dbReference type="ARBA" id="ARBA00022553"/>
    </source>
</evidence>
<dbReference type="EMBL" id="AP021874">
    <property type="protein sequence ID" value="BBO71011.1"/>
    <property type="molecule type" value="Genomic_DNA"/>
</dbReference>
<dbReference type="InterPro" id="IPR005845">
    <property type="entry name" value="A-D-PHexomutase_a/b/a-II"/>
</dbReference>
<evidence type="ECO:0000256" key="5">
    <source>
        <dbReference type="ARBA" id="ARBA00023235"/>
    </source>
</evidence>
<dbReference type="SUPFAM" id="SSF55957">
    <property type="entry name" value="Phosphoglucomutase, C-terminal domain"/>
    <property type="match status" value="1"/>
</dbReference>
<dbReference type="Pfam" id="PF02880">
    <property type="entry name" value="PGM_PMM_III"/>
    <property type="match status" value="1"/>
</dbReference>
<dbReference type="Pfam" id="PF02878">
    <property type="entry name" value="PGM_PMM_I"/>
    <property type="match status" value="1"/>
</dbReference>
<organism evidence="9 10">
    <name type="scientific">Desulfosarcina alkanivorans</name>
    <dbReference type="NCBI Taxonomy" id="571177"/>
    <lineage>
        <taxon>Bacteria</taxon>
        <taxon>Pseudomonadati</taxon>
        <taxon>Thermodesulfobacteriota</taxon>
        <taxon>Desulfobacteria</taxon>
        <taxon>Desulfobacterales</taxon>
        <taxon>Desulfosarcinaceae</taxon>
        <taxon>Desulfosarcina</taxon>
    </lineage>
</organism>
<reference evidence="9 10" key="1">
    <citation type="submission" date="2019-11" db="EMBL/GenBank/DDBJ databases">
        <title>Comparative genomics of hydrocarbon-degrading Desulfosarcina strains.</title>
        <authorList>
            <person name="Watanabe M."/>
            <person name="Kojima H."/>
            <person name="Fukui M."/>
        </authorList>
    </citation>
    <scope>NUCLEOTIDE SEQUENCE [LARGE SCALE GENOMIC DNA]</scope>
    <source>
        <strain evidence="9 10">PL12</strain>
    </source>
</reference>
<dbReference type="GO" id="GO:0008973">
    <property type="term" value="F:phosphopentomutase activity"/>
    <property type="evidence" value="ECO:0007669"/>
    <property type="project" value="TreeGrafter"/>
</dbReference>
<keyword evidence="5" id="KW-0413">Isomerase</keyword>
<evidence type="ECO:0000313" key="9">
    <source>
        <dbReference type="EMBL" id="BBO71011.1"/>
    </source>
</evidence>
<proteinExistence type="inferred from homology"/>
<evidence type="ECO:0000259" key="6">
    <source>
        <dbReference type="Pfam" id="PF02878"/>
    </source>
</evidence>
<dbReference type="KEGG" id="dalk:DSCA_49410"/>
<evidence type="ECO:0000256" key="4">
    <source>
        <dbReference type="ARBA" id="ARBA00022842"/>
    </source>
</evidence>
<dbReference type="InterPro" id="IPR005846">
    <property type="entry name" value="A-D-PHexomutase_a/b/a-III"/>
</dbReference>
<comment type="similarity">
    <text evidence="1">Belongs to the phosphohexose mutase family.</text>
</comment>
<dbReference type="RefSeq" id="WP_155318907.1">
    <property type="nucleotide sequence ID" value="NZ_AP021874.1"/>
</dbReference>
<keyword evidence="4" id="KW-0460">Magnesium</keyword>
<evidence type="ECO:0000259" key="7">
    <source>
        <dbReference type="Pfam" id="PF02879"/>
    </source>
</evidence>
<evidence type="ECO:0000313" key="10">
    <source>
        <dbReference type="Proteomes" id="UP000427906"/>
    </source>
</evidence>
<dbReference type="PANTHER" id="PTHR45745:SF1">
    <property type="entry name" value="PHOSPHOGLUCOMUTASE 2B-RELATED"/>
    <property type="match status" value="1"/>
</dbReference>
<dbReference type="SUPFAM" id="SSF53738">
    <property type="entry name" value="Phosphoglucomutase, first 3 domains"/>
    <property type="match status" value="3"/>
</dbReference>
<dbReference type="Pfam" id="PF02879">
    <property type="entry name" value="PGM_PMM_II"/>
    <property type="match status" value="1"/>
</dbReference>
<dbReference type="InterPro" id="IPR005844">
    <property type="entry name" value="A-D-PHexomutase_a/b/a-I"/>
</dbReference>
<gene>
    <name evidence="9" type="primary">pmm</name>
    <name evidence="9" type="ORF">DSCA_49410</name>
</gene>
<feature type="domain" description="Alpha-D-phosphohexomutase alpha/beta/alpha" evidence="8">
    <location>
        <begin position="363"/>
        <end position="492"/>
    </location>
</feature>
<evidence type="ECO:0000256" key="3">
    <source>
        <dbReference type="ARBA" id="ARBA00022723"/>
    </source>
</evidence>
<dbReference type="PANTHER" id="PTHR45745">
    <property type="entry name" value="PHOSPHOMANNOMUTASE 45A"/>
    <property type="match status" value="1"/>
</dbReference>
<feature type="domain" description="Alpha-D-phosphohexomutase alpha/beta/alpha" evidence="7">
    <location>
        <begin position="263"/>
        <end position="356"/>
    </location>
</feature>
<dbReference type="OrthoDB" id="9806956at2"/>
<keyword evidence="2" id="KW-0597">Phosphoprotein</keyword>
<dbReference type="GO" id="GO:0006166">
    <property type="term" value="P:purine ribonucleoside salvage"/>
    <property type="evidence" value="ECO:0007669"/>
    <property type="project" value="TreeGrafter"/>
</dbReference>
<dbReference type="InterPro" id="IPR016055">
    <property type="entry name" value="A-D-PHexomutase_a/b/a-I/II/III"/>
</dbReference>
<dbReference type="GO" id="GO:0046872">
    <property type="term" value="F:metal ion binding"/>
    <property type="evidence" value="ECO:0007669"/>
    <property type="project" value="UniProtKB-KW"/>
</dbReference>
<dbReference type="GO" id="GO:0005975">
    <property type="term" value="P:carbohydrate metabolic process"/>
    <property type="evidence" value="ECO:0007669"/>
    <property type="project" value="InterPro"/>
</dbReference>
<dbReference type="AlphaFoldDB" id="A0A5K7YVD4"/>
<accession>A0A5K7YVD4</accession>
<dbReference type="Gene3D" id="3.40.120.10">
    <property type="entry name" value="Alpha-D-Glucose-1,6-Bisphosphate, subunit A, domain 3"/>
    <property type="match status" value="3"/>
</dbReference>
<dbReference type="InterPro" id="IPR036900">
    <property type="entry name" value="A-D-PHexomutase_C_sf"/>
</dbReference>
<protein>
    <submittedName>
        <fullName evidence="9">Phosphomannomutase</fullName>
    </submittedName>
</protein>
<dbReference type="CDD" id="cd05799">
    <property type="entry name" value="PGM2"/>
    <property type="match status" value="1"/>
</dbReference>
<dbReference type="Proteomes" id="UP000427906">
    <property type="component" value="Chromosome"/>
</dbReference>
<evidence type="ECO:0000259" key="8">
    <source>
        <dbReference type="Pfam" id="PF02880"/>
    </source>
</evidence>